<sequence>MSPLNFCFTRTLISCGFLGPGPIRWWIATSAACMKVHHNISDLQRACFGVQQGHKNMHHKENWAEGRERRRKLFFYSYCGTKRAILVLQPATAQS</sequence>
<dbReference type="EMBL" id="LSYS01009690">
    <property type="protein sequence ID" value="OPJ62011.1"/>
    <property type="molecule type" value="Genomic_DNA"/>
</dbReference>
<keyword evidence="2" id="KW-1185">Reference proteome</keyword>
<evidence type="ECO:0000313" key="2">
    <source>
        <dbReference type="Proteomes" id="UP000190648"/>
    </source>
</evidence>
<accession>A0A1V4IPN5</accession>
<proteinExistence type="predicted"/>
<organism evidence="1 2">
    <name type="scientific">Patagioenas fasciata monilis</name>
    <dbReference type="NCBI Taxonomy" id="372326"/>
    <lineage>
        <taxon>Eukaryota</taxon>
        <taxon>Metazoa</taxon>
        <taxon>Chordata</taxon>
        <taxon>Craniata</taxon>
        <taxon>Vertebrata</taxon>
        <taxon>Euteleostomi</taxon>
        <taxon>Archelosauria</taxon>
        <taxon>Archosauria</taxon>
        <taxon>Dinosauria</taxon>
        <taxon>Saurischia</taxon>
        <taxon>Theropoda</taxon>
        <taxon>Coelurosauria</taxon>
        <taxon>Aves</taxon>
        <taxon>Neognathae</taxon>
        <taxon>Neoaves</taxon>
        <taxon>Columbimorphae</taxon>
        <taxon>Columbiformes</taxon>
        <taxon>Columbidae</taxon>
        <taxon>Patagioenas</taxon>
    </lineage>
</organism>
<dbReference type="Proteomes" id="UP000190648">
    <property type="component" value="Unassembled WGS sequence"/>
</dbReference>
<comment type="caution">
    <text evidence="1">The sequence shown here is derived from an EMBL/GenBank/DDBJ whole genome shotgun (WGS) entry which is preliminary data.</text>
</comment>
<evidence type="ECO:0000313" key="1">
    <source>
        <dbReference type="EMBL" id="OPJ62011.1"/>
    </source>
</evidence>
<protein>
    <submittedName>
        <fullName evidence="1">Uncharacterized protein</fullName>
    </submittedName>
</protein>
<gene>
    <name evidence="1" type="ORF">AV530_002706</name>
</gene>
<name>A0A1V4IPN5_PATFA</name>
<reference evidence="1 2" key="1">
    <citation type="submission" date="2016-02" db="EMBL/GenBank/DDBJ databases">
        <title>Band-tailed pigeon sequencing and assembly.</title>
        <authorList>
            <person name="Soares A.E."/>
            <person name="Novak B.J."/>
            <person name="Rice E.S."/>
            <person name="O'Connell B."/>
            <person name="Chang D."/>
            <person name="Weber S."/>
            <person name="Shapiro B."/>
        </authorList>
    </citation>
    <scope>NUCLEOTIDE SEQUENCE [LARGE SCALE GENOMIC DNA]</scope>
    <source>
        <strain evidence="1">BTP2013</strain>
        <tissue evidence="1">Blood</tissue>
    </source>
</reference>
<dbReference type="AlphaFoldDB" id="A0A1V4IPN5"/>